<protein>
    <submittedName>
        <fullName evidence="2">Uncharacterized protein</fullName>
    </submittedName>
</protein>
<dbReference type="RefSeq" id="WP_005372017.1">
    <property type="nucleotide sequence ID" value="NZ_CM001475.1"/>
</dbReference>
<feature type="transmembrane region" description="Helical" evidence="1">
    <location>
        <begin position="131"/>
        <end position="148"/>
    </location>
</feature>
<dbReference type="HOGENOM" id="CLU_1747480_0_0_6"/>
<feature type="transmembrane region" description="Helical" evidence="1">
    <location>
        <begin position="12"/>
        <end position="29"/>
    </location>
</feature>
<evidence type="ECO:0000313" key="3">
    <source>
        <dbReference type="Proteomes" id="UP000005090"/>
    </source>
</evidence>
<reference evidence="2 3" key="1">
    <citation type="journal article" date="2013" name="Genome Announc.">
        <title>Genome Sequence of the Obligate Gammaproteobacterial Methanotroph Methylomicrobium album Strain BG8.</title>
        <authorList>
            <person name="Kits K.D."/>
            <person name="Kalyuzhnaya M.G."/>
            <person name="Klotz M.G."/>
            <person name="Jetten M.S."/>
            <person name="Op den Camp H.J."/>
            <person name="Vuilleumier S."/>
            <person name="Bringel F."/>
            <person name="Dispirito A.A."/>
            <person name="Murrell J.C."/>
            <person name="Bruce D."/>
            <person name="Cheng J.F."/>
            <person name="Copeland A."/>
            <person name="Goodwin L."/>
            <person name="Hauser L."/>
            <person name="Lajus A."/>
            <person name="Land M.L."/>
            <person name="Lapidus A."/>
            <person name="Lucas S."/>
            <person name="Medigue C."/>
            <person name="Pitluck S."/>
            <person name="Woyke T."/>
            <person name="Zeytun A."/>
            <person name="Stein L.Y."/>
        </authorList>
    </citation>
    <scope>NUCLEOTIDE SEQUENCE [LARGE SCALE GENOMIC DNA]</scope>
    <source>
        <strain evidence="2 3">BG8</strain>
    </source>
</reference>
<dbReference type="AlphaFoldDB" id="H8GQK1"/>
<keyword evidence="3" id="KW-1185">Reference proteome</keyword>
<evidence type="ECO:0000256" key="1">
    <source>
        <dbReference type="SAM" id="Phobius"/>
    </source>
</evidence>
<dbReference type="eggNOG" id="ENOG5031KIZ">
    <property type="taxonomic scope" value="Bacteria"/>
</dbReference>
<accession>H8GQK1</accession>
<keyword evidence="1" id="KW-1133">Transmembrane helix</keyword>
<evidence type="ECO:0000313" key="2">
    <source>
        <dbReference type="EMBL" id="EIC29828.1"/>
    </source>
</evidence>
<organism evidence="2 3">
    <name type="scientific">Methylomicrobium album BG8</name>
    <dbReference type="NCBI Taxonomy" id="686340"/>
    <lineage>
        <taxon>Bacteria</taxon>
        <taxon>Pseudomonadati</taxon>
        <taxon>Pseudomonadota</taxon>
        <taxon>Gammaproteobacteria</taxon>
        <taxon>Methylococcales</taxon>
        <taxon>Methylococcaceae</taxon>
        <taxon>Methylomicrobium</taxon>
    </lineage>
</organism>
<name>H8GQK1_METAL</name>
<keyword evidence="1" id="KW-0472">Membrane</keyword>
<feature type="transmembrane region" description="Helical" evidence="1">
    <location>
        <begin position="76"/>
        <end position="97"/>
    </location>
</feature>
<dbReference type="EMBL" id="CM001475">
    <property type="protein sequence ID" value="EIC29828.1"/>
    <property type="molecule type" value="Genomic_DNA"/>
</dbReference>
<keyword evidence="1" id="KW-0812">Transmembrane</keyword>
<dbReference type="Proteomes" id="UP000005090">
    <property type="component" value="Chromosome"/>
</dbReference>
<sequence>MNPSKRWKYLKIWVLISLALIVLFPDVVFDTTTNILGFLFDHFVEFSHILFESVEMVLDHVIEHLFETDLHSTQTIVFYVLLAIGSYLLYRMGRYFLHLYRRSRLAWSEFRTEHPFDAMEYWRELTRFEKIKLIVIPMVILYLYVMFFM</sequence>
<gene>
    <name evidence="2" type="ORF">Metal_2070</name>
</gene>
<proteinExistence type="predicted"/>